<organism evidence="7 8">
    <name type="scientific">Rothia amarae</name>
    <dbReference type="NCBI Taxonomy" id="169480"/>
    <lineage>
        <taxon>Bacteria</taxon>
        <taxon>Bacillati</taxon>
        <taxon>Actinomycetota</taxon>
        <taxon>Actinomycetes</taxon>
        <taxon>Micrococcales</taxon>
        <taxon>Micrococcaceae</taxon>
        <taxon>Rothia</taxon>
    </lineage>
</organism>
<dbReference type="SUPFAM" id="SSF53098">
    <property type="entry name" value="Ribonuclease H-like"/>
    <property type="match status" value="1"/>
</dbReference>
<dbReference type="GO" id="GO:0005829">
    <property type="term" value="C:cytosol"/>
    <property type="evidence" value="ECO:0007669"/>
    <property type="project" value="TreeGrafter"/>
</dbReference>
<keyword evidence="3 5" id="KW-0540">Nuclease</keyword>
<accession>A0A7H2BH26</accession>
<dbReference type="HAMAP" id="MF_00651">
    <property type="entry name" value="Nuclease_YqgF"/>
    <property type="match status" value="1"/>
</dbReference>
<name>A0A7H2BH26_9MICC</name>
<dbReference type="InterPro" id="IPR037027">
    <property type="entry name" value="YqgF/RNaseH-like_dom_sf"/>
</dbReference>
<keyword evidence="4 5" id="KW-0378">Hydrolase</keyword>
<comment type="similarity">
    <text evidence="5">Belongs to the YqgF HJR family.</text>
</comment>
<dbReference type="CDD" id="cd16964">
    <property type="entry name" value="YqgF"/>
    <property type="match status" value="1"/>
</dbReference>
<keyword evidence="8" id="KW-1185">Reference proteome</keyword>
<dbReference type="SMART" id="SM00732">
    <property type="entry name" value="YqgFc"/>
    <property type="match status" value="1"/>
</dbReference>
<dbReference type="RefSeq" id="WP_083147252.1">
    <property type="nucleotide sequence ID" value="NZ_BAAAHX010000004.1"/>
</dbReference>
<feature type="domain" description="YqgF/RNase H-like" evidence="6">
    <location>
        <begin position="6"/>
        <end position="112"/>
    </location>
</feature>
<evidence type="ECO:0000256" key="3">
    <source>
        <dbReference type="ARBA" id="ARBA00022722"/>
    </source>
</evidence>
<dbReference type="EMBL" id="CP061538">
    <property type="protein sequence ID" value="QNV38972.1"/>
    <property type="molecule type" value="Genomic_DNA"/>
</dbReference>
<dbReference type="KEGG" id="rama:IDM48_05905"/>
<keyword evidence="2 5" id="KW-0690">Ribosome biogenesis</keyword>
<comment type="function">
    <text evidence="5">Could be a nuclease involved in processing of the 5'-end of pre-16S rRNA.</text>
</comment>
<dbReference type="GO" id="GO:0000967">
    <property type="term" value="P:rRNA 5'-end processing"/>
    <property type="evidence" value="ECO:0007669"/>
    <property type="project" value="UniProtKB-UniRule"/>
</dbReference>
<dbReference type="GO" id="GO:0004518">
    <property type="term" value="F:nuclease activity"/>
    <property type="evidence" value="ECO:0007669"/>
    <property type="project" value="UniProtKB-KW"/>
</dbReference>
<dbReference type="InterPro" id="IPR005227">
    <property type="entry name" value="YqgF"/>
</dbReference>
<dbReference type="InterPro" id="IPR012337">
    <property type="entry name" value="RNaseH-like_sf"/>
</dbReference>
<protein>
    <recommendedName>
        <fullName evidence="5">Putative pre-16S rRNA nuclease</fullName>
        <ecNumber evidence="5">3.1.-.-</ecNumber>
    </recommendedName>
</protein>
<evidence type="ECO:0000259" key="6">
    <source>
        <dbReference type="SMART" id="SM00732"/>
    </source>
</evidence>
<dbReference type="AlphaFoldDB" id="A0A7H2BH26"/>
<dbReference type="InterPro" id="IPR006641">
    <property type="entry name" value="YqgF/RNaseH-like_dom"/>
</dbReference>
<dbReference type="Pfam" id="PF03652">
    <property type="entry name" value="RuvX"/>
    <property type="match status" value="1"/>
</dbReference>
<evidence type="ECO:0000313" key="7">
    <source>
        <dbReference type="EMBL" id="QNV38972.1"/>
    </source>
</evidence>
<dbReference type="PANTHER" id="PTHR33317:SF4">
    <property type="entry name" value="POLYNUCLEOTIDYL TRANSFERASE, RIBONUCLEASE H-LIKE SUPERFAMILY PROTEIN"/>
    <property type="match status" value="1"/>
</dbReference>
<gene>
    <name evidence="7" type="primary">ruvX</name>
    <name evidence="7" type="ORF">IDM48_05905</name>
</gene>
<dbReference type="Gene3D" id="3.30.420.140">
    <property type="entry name" value="YqgF/RNase H-like domain"/>
    <property type="match status" value="1"/>
</dbReference>
<proteinExistence type="inferred from homology"/>
<dbReference type="Proteomes" id="UP000516421">
    <property type="component" value="Chromosome"/>
</dbReference>
<keyword evidence="1 5" id="KW-0963">Cytoplasm</keyword>
<dbReference type="EC" id="3.1.-.-" evidence="5"/>
<evidence type="ECO:0000256" key="2">
    <source>
        <dbReference type="ARBA" id="ARBA00022517"/>
    </source>
</evidence>
<evidence type="ECO:0000313" key="8">
    <source>
        <dbReference type="Proteomes" id="UP000516421"/>
    </source>
</evidence>
<reference evidence="7 8" key="1">
    <citation type="submission" date="2020-09" db="EMBL/GenBank/DDBJ databases">
        <title>Investigation of environmental microbe.</title>
        <authorList>
            <person name="Ou Y."/>
            <person name="Kang Q."/>
        </authorList>
    </citation>
    <scope>NUCLEOTIDE SEQUENCE [LARGE SCALE GENOMIC DNA]</scope>
    <source>
        <strain evidence="7 8">KJZ-9</strain>
    </source>
</reference>
<evidence type="ECO:0000256" key="5">
    <source>
        <dbReference type="HAMAP-Rule" id="MF_00651"/>
    </source>
</evidence>
<evidence type="ECO:0000256" key="4">
    <source>
        <dbReference type="ARBA" id="ARBA00022801"/>
    </source>
</evidence>
<comment type="subcellular location">
    <subcellularLocation>
        <location evidence="5">Cytoplasm</location>
    </subcellularLocation>
</comment>
<evidence type="ECO:0000256" key="1">
    <source>
        <dbReference type="ARBA" id="ARBA00022490"/>
    </source>
</evidence>
<sequence length="185" mass="20101">MAFTRGVRLGVDVGNARVGVAKCDPDGILATPLKTLRRDAKKNSDRKVLRTLIRVNEVTEVFVGLPRTMRGGESPSTEMAKTYAQALVHELYEEGITIPVWLVDERLTTVSAHRSLHEAGVSTRDFKTMVDQVAAINILQFAVDSLKAGQNVAGYKVEIDPSLAIQDADSAHVTAGDEQDTENPS</sequence>
<dbReference type="GO" id="GO:0016788">
    <property type="term" value="F:hydrolase activity, acting on ester bonds"/>
    <property type="evidence" value="ECO:0007669"/>
    <property type="project" value="UniProtKB-UniRule"/>
</dbReference>
<dbReference type="PANTHER" id="PTHR33317">
    <property type="entry name" value="POLYNUCLEOTIDYL TRANSFERASE, RIBONUCLEASE H-LIKE SUPERFAMILY PROTEIN"/>
    <property type="match status" value="1"/>
</dbReference>
<dbReference type="NCBIfam" id="TIGR00250">
    <property type="entry name" value="RNAse_H_YqgF"/>
    <property type="match status" value="1"/>
</dbReference>